<keyword evidence="1" id="KW-1133">Transmembrane helix</keyword>
<proteinExistence type="predicted"/>
<keyword evidence="3" id="KW-1185">Reference proteome</keyword>
<keyword evidence="1" id="KW-0472">Membrane</keyword>
<protein>
    <recommendedName>
        <fullName evidence="4">Phage protein</fullName>
    </recommendedName>
</protein>
<organism evidence="2 3">
    <name type="scientific">Staphylococcus intermedius NCTC 11048</name>
    <dbReference type="NCBI Taxonomy" id="1141106"/>
    <lineage>
        <taxon>Bacteria</taxon>
        <taxon>Bacillati</taxon>
        <taxon>Bacillota</taxon>
        <taxon>Bacilli</taxon>
        <taxon>Bacillales</taxon>
        <taxon>Staphylococcaceae</taxon>
        <taxon>Staphylococcus</taxon>
        <taxon>Staphylococcus intermedius group</taxon>
    </lineage>
</organism>
<accession>A0A380G658</accession>
<evidence type="ECO:0000313" key="3">
    <source>
        <dbReference type="Proteomes" id="UP000255549"/>
    </source>
</evidence>
<evidence type="ECO:0008006" key="4">
    <source>
        <dbReference type="Google" id="ProtNLM"/>
    </source>
</evidence>
<dbReference type="AlphaFoldDB" id="A0A380G658"/>
<sequence length="58" mass="6581">MLFIKSKISFIIGLLLFIAMFYFKMALGDSIIRPLGFVLSGVIMGYALENKEKDILHL</sequence>
<keyword evidence="1" id="KW-0812">Transmembrane</keyword>
<reference evidence="2 3" key="1">
    <citation type="submission" date="2018-06" db="EMBL/GenBank/DDBJ databases">
        <authorList>
            <consortium name="Pathogen Informatics"/>
            <person name="Doyle S."/>
        </authorList>
    </citation>
    <scope>NUCLEOTIDE SEQUENCE [LARGE SCALE GENOMIC DNA]</scope>
    <source>
        <strain evidence="3">NCTC 11048</strain>
    </source>
</reference>
<dbReference type="EMBL" id="UHDP01000003">
    <property type="protein sequence ID" value="SUM46242.1"/>
    <property type="molecule type" value="Genomic_DNA"/>
</dbReference>
<feature type="transmembrane region" description="Helical" evidence="1">
    <location>
        <begin position="7"/>
        <end position="25"/>
    </location>
</feature>
<gene>
    <name evidence="2" type="ORF">NCTC11048_01253</name>
</gene>
<evidence type="ECO:0000256" key="1">
    <source>
        <dbReference type="SAM" id="Phobius"/>
    </source>
</evidence>
<dbReference type="Proteomes" id="UP000255549">
    <property type="component" value="Unassembled WGS sequence"/>
</dbReference>
<feature type="transmembrane region" description="Helical" evidence="1">
    <location>
        <begin position="31"/>
        <end position="48"/>
    </location>
</feature>
<evidence type="ECO:0000313" key="2">
    <source>
        <dbReference type="EMBL" id="SUM46242.1"/>
    </source>
</evidence>
<name>A0A380G658_STAIN</name>